<gene>
    <name evidence="1" type="ORF">F2P81_012094</name>
</gene>
<evidence type="ECO:0000313" key="2">
    <source>
        <dbReference type="Proteomes" id="UP000438429"/>
    </source>
</evidence>
<evidence type="ECO:0000313" key="1">
    <source>
        <dbReference type="EMBL" id="KAF0036782.1"/>
    </source>
</evidence>
<accession>A0A6A4T3N9</accession>
<proteinExistence type="predicted"/>
<dbReference type="EMBL" id="VEVO01000010">
    <property type="protein sequence ID" value="KAF0036782.1"/>
    <property type="molecule type" value="Genomic_DNA"/>
</dbReference>
<name>A0A6A4T3N9_SCOMX</name>
<dbReference type="AlphaFoldDB" id="A0A6A4T3N9"/>
<comment type="caution">
    <text evidence="1">The sequence shown here is derived from an EMBL/GenBank/DDBJ whole genome shotgun (WGS) entry which is preliminary data.</text>
</comment>
<sequence>MTSVRRLRHSTDMHRCALGTIQQTLVPDLEEAVPGPCRHCHAVVGHTQAAHPVIVTGQDTYGEKAECETPQQPCSVWWISHAGLDVAVKTG</sequence>
<dbReference type="Proteomes" id="UP000438429">
    <property type="component" value="Unassembled WGS sequence"/>
</dbReference>
<organism evidence="1 2">
    <name type="scientific">Scophthalmus maximus</name>
    <name type="common">Turbot</name>
    <name type="synonym">Psetta maxima</name>
    <dbReference type="NCBI Taxonomy" id="52904"/>
    <lineage>
        <taxon>Eukaryota</taxon>
        <taxon>Metazoa</taxon>
        <taxon>Chordata</taxon>
        <taxon>Craniata</taxon>
        <taxon>Vertebrata</taxon>
        <taxon>Euteleostomi</taxon>
        <taxon>Actinopterygii</taxon>
        <taxon>Neopterygii</taxon>
        <taxon>Teleostei</taxon>
        <taxon>Neoteleostei</taxon>
        <taxon>Acanthomorphata</taxon>
        <taxon>Carangaria</taxon>
        <taxon>Pleuronectiformes</taxon>
        <taxon>Pleuronectoidei</taxon>
        <taxon>Scophthalmidae</taxon>
        <taxon>Scophthalmus</taxon>
    </lineage>
</organism>
<reference evidence="1 2" key="1">
    <citation type="submission" date="2019-06" db="EMBL/GenBank/DDBJ databases">
        <title>Draft genomes of female and male turbot (Scophthalmus maximus).</title>
        <authorList>
            <person name="Xu H."/>
            <person name="Xu X.-W."/>
            <person name="Shao C."/>
            <person name="Chen S."/>
        </authorList>
    </citation>
    <scope>NUCLEOTIDE SEQUENCE [LARGE SCALE GENOMIC DNA]</scope>
    <source>
        <strain evidence="1">Ysfricsl-2016a</strain>
        <tissue evidence="1">Blood</tissue>
    </source>
</reference>
<protein>
    <submittedName>
        <fullName evidence="1">Uncharacterized protein</fullName>
    </submittedName>
</protein>